<evidence type="ECO:0000256" key="8">
    <source>
        <dbReference type="ARBA" id="ARBA00038213"/>
    </source>
</evidence>
<gene>
    <name evidence="11" type="ORF">F2Q69_00045048</name>
</gene>
<feature type="compositionally biased region" description="Polar residues" evidence="9">
    <location>
        <begin position="1"/>
        <end position="21"/>
    </location>
</feature>
<evidence type="ECO:0000256" key="6">
    <source>
        <dbReference type="ARBA" id="ARBA00022840"/>
    </source>
</evidence>
<dbReference type="PANTHER" id="PTHR35358">
    <property type="entry name" value="OS06G0711100 PROTEIN"/>
    <property type="match status" value="1"/>
</dbReference>
<dbReference type="EC" id="3.6.4.13" evidence="2"/>
<comment type="caution">
    <text evidence="11">The sequence shown here is derived from an EMBL/GenBank/DDBJ whole genome shotgun (WGS) entry which is preliminary data.</text>
</comment>
<evidence type="ECO:0000256" key="3">
    <source>
        <dbReference type="ARBA" id="ARBA00022741"/>
    </source>
</evidence>
<keyword evidence="3" id="KW-0547">Nucleotide-binding</keyword>
<feature type="region of interest" description="Disordered" evidence="9">
    <location>
        <begin position="92"/>
        <end position="125"/>
    </location>
</feature>
<sequence length="627" mass="70219">MVTTSSRTKSNGHVLRSQSPSGRFCGDYSKSTPSSSSSSSSAFASSTSSSFSSPPSSFFSNHHRSASPTRVNLYNPQPMMAQSFRYSLDSRSISPTNRSISVTKKPQPSSHHHHHHKISSSPRRCMCSPTTHPGSFRCSLHKNVANPHGQGAASSSYPTNSLNMRRSAMTNSLVRIGGVEGEWVRRALTTLIRPSSHHLRRRAAYQPRPSRLSIMSKATEFYNDDDQDSVLLYPELLSSPLNKSLVIKAFGSTGVVSVGEYKVKASLSSTLQSIFDKYGDIASGSKLQSLSTRTYHLETLAEVVLELQSTPLHRLTESRAGEILAIVKDIETAKIRVSWFRSVLEEVVEATRFIKRRNTVAREKEACEQGLVLAKQEMEFSLKKLADKEKEMRGFRERLMKTAGKLGSLEMKRSCLDKRFEFLRSKVEKFQGKLANILYSDICSLQPMEIYVDDEAKLTLHGLVQHYIKLSEMEKNRKLNDLLDALDFNQVVIFVKSVSRAGELNKLLIECNFPSICIHSGMSQEQRLTHYKSFKEGHKRILVATDLVGRGIDIERVNIVINYDMPDSADTYLHRVGRAGRFGTKGLAITFVASASDSEVLNQVQDRFEVDIKELPEQIDTSTYMPS</sequence>
<name>A0A8S9NHM6_BRACR</name>
<evidence type="ECO:0000313" key="12">
    <source>
        <dbReference type="Proteomes" id="UP000712600"/>
    </source>
</evidence>
<comment type="similarity">
    <text evidence="8">Belongs to the DEAD box helicase family. DECD subfamily.</text>
</comment>
<dbReference type="Gene3D" id="3.40.50.300">
    <property type="entry name" value="P-loop containing nucleotide triphosphate hydrolases"/>
    <property type="match status" value="1"/>
</dbReference>
<dbReference type="SMART" id="SM00490">
    <property type="entry name" value="HELICc"/>
    <property type="match status" value="1"/>
</dbReference>
<dbReference type="Proteomes" id="UP000712600">
    <property type="component" value="Unassembled WGS sequence"/>
</dbReference>
<evidence type="ECO:0000313" key="11">
    <source>
        <dbReference type="EMBL" id="KAF3503085.1"/>
    </source>
</evidence>
<keyword evidence="6" id="KW-0067">ATP-binding</keyword>
<accession>A0A8S9NHM6</accession>
<dbReference type="GO" id="GO:0003724">
    <property type="term" value="F:RNA helicase activity"/>
    <property type="evidence" value="ECO:0007669"/>
    <property type="project" value="UniProtKB-EC"/>
</dbReference>
<evidence type="ECO:0000256" key="7">
    <source>
        <dbReference type="ARBA" id="ARBA00023242"/>
    </source>
</evidence>
<feature type="compositionally biased region" description="Low complexity" evidence="9">
    <location>
        <begin position="31"/>
        <end position="60"/>
    </location>
</feature>
<dbReference type="GO" id="GO:0005634">
    <property type="term" value="C:nucleus"/>
    <property type="evidence" value="ECO:0007669"/>
    <property type="project" value="UniProtKB-SubCell"/>
</dbReference>
<keyword evidence="7" id="KW-0539">Nucleus</keyword>
<proteinExistence type="inferred from homology"/>
<dbReference type="PANTHER" id="PTHR35358:SF13">
    <property type="entry name" value="PEARLI 4 PROTEIN-RELATED"/>
    <property type="match status" value="1"/>
</dbReference>
<dbReference type="PROSITE" id="PS51194">
    <property type="entry name" value="HELICASE_CTER"/>
    <property type="match status" value="1"/>
</dbReference>
<feature type="compositionally biased region" description="Polar residues" evidence="9">
    <location>
        <begin position="66"/>
        <end position="75"/>
    </location>
</feature>
<keyword evidence="4" id="KW-0378">Hydrolase</keyword>
<dbReference type="EMBL" id="QGKX02001621">
    <property type="protein sequence ID" value="KAF3503085.1"/>
    <property type="molecule type" value="Genomic_DNA"/>
</dbReference>
<keyword evidence="5" id="KW-0347">Helicase</keyword>
<dbReference type="InterPro" id="IPR001650">
    <property type="entry name" value="Helicase_C-like"/>
</dbReference>
<evidence type="ECO:0000256" key="2">
    <source>
        <dbReference type="ARBA" id="ARBA00012552"/>
    </source>
</evidence>
<dbReference type="GO" id="GO:0016787">
    <property type="term" value="F:hydrolase activity"/>
    <property type="evidence" value="ECO:0007669"/>
    <property type="project" value="UniProtKB-KW"/>
</dbReference>
<dbReference type="InterPro" id="IPR007942">
    <property type="entry name" value="PLipase-like"/>
</dbReference>
<evidence type="ECO:0000259" key="10">
    <source>
        <dbReference type="PROSITE" id="PS51194"/>
    </source>
</evidence>
<dbReference type="Pfam" id="PF00271">
    <property type="entry name" value="Helicase_C"/>
    <property type="match status" value="1"/>
</dbReference>
<dbReference type="SUPFAM" id="SSF52540">
    <property type="entry name" value="P-loop containing nucleoside triphosphate hydrolases"/>
    <property type="match status" value="1"/>
</dbReference>
<organism evidence="11 12">
    <name type="scientific">Brassica cretica</name>
    <name type="common">Mustard</name>
    <dbReference type="NCBI Taxonomy" id="69181"/>
    <lineage>
        <taxon>Eukaryota</taxon>
        <taxon>Viridiplantae</taxon>
        <taxon>Streptophyta</taxon>
        <taxon>Embryophyta</taxon>
        <taxon>Tracheophyta</taxon>
        <taxon>Spermatophyta</taxon>
        <taxon>Magnoliopsida</taxon>
        <taxon>eudicotyledons</taxon>
        <taxon>Gunneridae</taxon>
        <taxon>Pentapetalae</taxon>
        <taxon>rosids</taxon>
        <taxon>malvids</taxon>
        <taxon>Brassicales</taxon>
        <taxon>Brassicaceae</taxon>
        <taxon>Brassiceae</taxon>
        <taxon>Brassica</taxon>
    </lineage>
</organism>
<dbReference type="FunFam" id="3.40.50.300:FF:000111">
    <property type="entry name" value="DEAD-box ATP-dependent RNA helicase"/>
    <property type="match status" value="1"/>
</dbReference>
<dbReference type="GO" id="GO:0005524">
    <property type="term" value="F:ATP binding"/>
    <property type="evidence" value="ECO:0007669"/>
    <property type="project" value="UniProtKB-KW"/>
</dbReference>
<feature type="domain" description="Helicase C-terminal" evidence="10">
    <location>
        <begin position="478"/>
        <end position="623"/>
    </location>
</feature>
<evidence type="ECO:0000256" key="5">
    <source>
        <dbReference type="ARBA" id="ARBA00022806"/>
    </source>
</evidence>
<dbReference type="InterPro" id="IPR027417">
    <property type="entry name" value="P-loop_NTPase"/>
</dbReference>
<dbReference type="Pfam" id="PF05278">
    <property type="entry name" value="PEARLI-4"/>
    <property type="match status" value="1"/>
</dbReference>
<dbReference type="AlphaFoldDB" id="A0A8S9NHM6"/>
<evidence type="ECO:0000256" key="4">
    <source>
        <dbReference type="ARBA" id="ARBA00022801"/>
    </source>
</evidence>
<evidence type="ECO:0000256" key="1">
    <source>
        <dbReference type="ARBA" id="ARBA00004123"/>
    </source>
</evidence>
<protein>
    <recommendedName>
        <fullName evidence="2">RNA helicase</fullName>
        <ecNumber evidence="2">3.6.4.13</ecNumber>
    </recommendedName>
</protein>
<feature type="region of interest" description="Disordered" evidence="9">
    <location>
        <begin position="1"/>
        <end position="76"/>
    </location>
</feature>
<comment type="subcellular location">
    <subcellularLocation>
        <location evidence="1">Nucleus</location>
    </subcellularLocation>
</comment>
<evidence type="ECO:0000256" key="9">
    <source>
        <dbReference type="SAM" id="MobiDB-lite"/>
    </source>
</evidence>
<reference evidence="11" key="1">
    <citation type="submission" date="2019-12" db="EMBL/GenBank/DDBJ databases">
        <title>Genome sequencing and annotation of Brassica cretica.</title>
        <authorList>
            <person name="Studholme D.J."/>
            <person name="Sarris P."/>
        </authorList>
    </citation>
    <scope>NUCLEOTIDE SEQUENCE</scope>
    <source>
        <strain evidence="11">PFS-109/04</strain>
        <tissue evidence="11">Leaf</tissue>
    </source>
</reference>
<feature type="compositionally biased region" description="Polar residues" evidence="9">
    <location>
        <begin position="92"/>
        <end position="108"/>
    </location>
</feature>
<dbReference type="CDD" id="cd18787">
    <property type="entry name" value="SF2_C_DEAD"/>
    <property type="match status" value="1"/>
</dbReference>